<keyword evidence="7" id="KW-1185">Reference proteome</keyword>
<reference evidence="5" key="3">
    <citation type="journal article" date="2021" name="Syst. Appl. Microbiol.">
        <title>Roseomonas hellenica sp. nov., isolated from roots of wild-growing Alkanna tinctoria.</title>
        <authorList>
            <person name="Rat A."/>
            <person name="Naranjo H.D."/>
            <person name="Lebbe L."/>
            <person name="Cnockaert M."/>
            <person name="Krigas N."/>
            <person name="Grigoriadou K."/>
            <person name="Maloupa E."/>
            <person name="Willems A."/>
        </authorList>
    </citation>
    <scope>NUCLEOTIDE SEQUENCE</scope>
    <source>
        <strain evidence="5">LMG 31161</strain>
    </source>
</reference>
<dbReference type="GO" id="GO:0043190">
    <property type="term" value="C:ATP-binding cassette (ABC) transporter complex"/>
    <property type="evidence" value="ECO:0007669"/>
    <property type="project" value="InterPro"/>
</dbReference>
<dbReference type="EMBL" id="JAAVUP010000012">
    <property type="protein sequence ID" value="NKE19700.1"/>
    <property type="molecule type" value="Genomic_DNA"/>
</dbReference>
<dbReference type="Proteomes" id="UP000746741">
    <property type="component" value="Unassembled WGS sequence"/>
</dbReference>
<dbReference type="SUPFAM" id="SSF53850">
    <property type="entry name" value="Periplasmic binding protein-like II"/>
    <property type="match status" value="1"/>
</dbReference>
<dbReference type="PIRSF" id="PIRSF002741">
    <property type="entry name" value="MppA"/>
    <property type="match status" value="1"/>
</dbReference>
<dbReference type="RefSeq" id="WP_168043607.1">
    <property type="nucleotide sequence ID" value="NZ_JAAEDK010000012.1"/>
</dbReference>
<dbReference type="Proteomes" id="UP001138708">
    <property type="component" value="Unassembled WGS sequence"/>
</dbReference>
<dbReference type="AlphaFoldDB" id="A0A9X9WF56"/>
<dbReference type="PANTHER" id="PTHR30290">
    <property type="entry name" value="PERIPLASMIC BINDING COMPONENT OF ABC TRANSPORTER"/>
    <property type="match status" value="1"/>
</dbReference>
<comment type="caution">
    <text evidence="5">The sequence shown here is derived from an EMBL/GenBank/DDBJ whole genome shotgun (WGS) entry which is preliminary data.</text>
</comment>
<dbReference type="PANTHER" id="PTHR30290:SF38">
    <property type="entry name" value="D,D-DIPEPTIDE-BINDING PERIPLASMIC PROTEIN DDPA-RELATED"/>
    <property type="match status" value="1"/>
</dbReference>
<name>A0A9X9WF56_9PROT</name>
<dbReference type="InterPro" id="IPR000914">
    <property type="entry name" value="SBP_5_dom"/>
</dbReference>
<dbReference type="Gene3D" id="3.40.190.10">
    <property type="entry name" value="Periplasmic binding protein-like II"/>
    <property type="match status" value="1"/>
</dbReference>
<evidence type="ECO:0000256" key="2">
    <source>
        <dbReference type="ARBA" id="ARBA00005695"/>
    </source>
</evidence>
<evidence type="ECO:0000313" key="7">
    <source>
        <dbReference type="Proteomes" id="UP000746741"/>
    </source>
</evidence>
<dbReference type="InterPro" id="IPR039424">
    <property type="entry name" value="SBP_5"/>
</dbReference>
<protein>
    <submittedName>
        <fullName evidence="5">ABC transporter substrate-binding protein</fullName>
    </submittedName>
</protein>
<evidence type="ECO:0000313" key="8">
    <source>
        <dbReference type="Proteomes" id="UP001138708"/>
    </source>
</evidence>
<evidence type="ECO:0000259" key="4">
    <source>
        <dbReference type="Pfam" id="PF00496"/>
    </source>
</evidence>
<sequence length="538" mass="60873">MDLRLTRRTALTAAAMTLPRFAIAQADQRPAITVAVQKLANSNVLEPLREQSNVGTRVSGSFSESLVDIDWIGDLALRPSLAESWRRIDHSTVEFTLRQGARFHDGRPVTAEDVVFSFGPERMWGSGDQSRNMFGAAPGRSQGKAPPPEVPAIARRAYPGFEKFEIVDARTVRWVNKTPDVTLEGRLARSIGVIMSQAAFDAAPSWLDWARKPVGTGPYRVAEFRPDQSLTLVAFDDHWGGRPPLRQIRFVEVPEVASRINMLLSGEADFACDIPPDQITTVQRSARHEVVGGAVMNHRISVFDKNQPALRSPLLRRAMSHAVDRQSIVDALWDRRTQVPKGLQFEFYGNMFLRDWEVPKYDLAEARRLVRESGYRGEPIPYRLLNNYYTAQVPTAQILVEGWRQVGINVAIEMRENFPQVLSNQGQRGIWDWSNSATFNDPVSSLPNNHGPQGQQWQVGAWRNDEFGRLSEVLDSSVDHDERRRAFQRMMVIAEREDPAYIVLHQTTNLTAKRKDIAWKPAQSFFMDFTAANWGRRG</sequence>
<keyword evidence="3" id="KW-0732">Signal</keyword>
<comment type="similarity">
    <text evidence="2">Belongs to the bacterial solute-binding protein 5 family.</text>
</comment>
<dbReference type="EMBL" id="JAAEDK010000012">
    <property type="protein sequence ID" value="MBR0658966.1"/>
    <property type="molecule type" value="Genomic_DNA"/>
</dbReference>
<feature type="domain" description="Solute-binding protein family 5" evidence="4">
    <location>
        <begin position="77"/>
        <end position="452"/>
    </location>
</feature>
<evidence type="ECO:0000256" key="1">
    <source>
        <dbReference type="ARBA" id="ARBA00004418"/>
    </source>
</evidence>
<reference evidence="6 7" key="2">
    <citation type="submission" date="2020-02" db="EMBL/GenBank/DDBJ databases">
        <authorList>
            <person name="Sun Q."/>
            <person name="Inoue M."/>
        </authorList>
    </citation>
    <scope>NUCLEOTIDE SEQUENCE [LARGE SCALE GENOMIC DNA]</scope>
    <source>
        <strain evidence="6 7">KCTC 22478</strain>
    </source>
</reference>
<dbReference type="Gene3D" id="3.90.76.10">
    <property type="entry name" value="Dipeptide-binding Protein, Domain 1"/>
    <property type="match status" value="1"/>
</dbReference>
<reference evidence="5" key="1">
    <citation type="submission" date="2020-01" db="EMBL/GenBank/DDBJ databases">
        <authorList>
            <person name="Rat A."/>
        </authorList>
    </citation>
    <scope>NUCLEOTIDE SEQUENCE</scope>
    <source>
        <strain evidence="5">LMG 31161</strain>
    </source>
</reference>
<dbReference type="GO" id="GO:0015833">
    <property type="term" value="P:peptide transport"/>
    <property type="evidence" value="ECO:0007669"/>
    <property type="project" value="TreeGrafter"/>
</dbReference>
<dbReference type="Gene3D" id="3.10.105.10">
    <property type="entry name" value="Dipeptide-binding Protein, Domain 3"/>
    <property type="match status" value="1"/>
</dbReference>
<proteinExistence type="inferred from homology"/>
<dbReference type="GO" id="GO:0030288">
    <property type="term" value="C:outer membrane-bounded periplasmic space"/>
    <property type="evidence" value="ECO:0007669"/>
    <property type="project" value="UniProtKB-ARBA"/>
</dbReference>
<dbReference type="InterPro" id="IPR030678">
    <property type="entry name" value="Peptide/Ni-bd"/>
</dbReference>
<evidence type="ECO:0000313" key="5">
    <source>
        <dbReference type="EMBL" id="MBR0658966.1"/>
    </source>
</evidence>
<gene>
    <name evidence="6" type="ORF">GWK15_22270</name>
    <name evidence="5" type="ORF">GXW75_06890</name>
</gene>
<dbReference type="GO" id="GO:1904680">
    <property type="term" value="F:peptide transmembrane transporter activity"/>
    <property type="evidence" value="ECO:0007669"/>
    <property type="project" value="TreeGrafter"/>
</dbReference>
<dbReference type="Pfam" id="PF00496">
    <property type="entry name" value="SBP_bac_5"/>
    <property type="match status" value="1"/>
</dbReference>
<evidence type="ECO:0000313" key="6">
    <source>
        <dbReference type="EMBL" id="NKE19700.1"/>
    </source>
</evidence>
<organism evidence="5 8">
    <name type="scientific">Neoroseomonas oryzicola</name>
    <dbReference type="NCBI Taxonomy" id="535904"/>
    <lineage>
        <taxon>Bacteria</taxon>
        <taxon>Pseudomonadati</taxon>
        <taxon>Pseudomonadota</taxon>
        <taxon>Alphaproteobacteria</taxon>
        <taxon>Acetobacterales</taxon>
        <taxon>Acetobacteraceae</taxon>
        <taxon>Neoroseomonas</taxon>
    </lineage>
</organism>
<evidence type="ECO:0000256" key="3">
    <source>
        <dbReference type="ARBA" id="ARBA00022729"/>
    </source>
</evidence>
<comment type="subcellular location">
    <subcellularLocation>
        <location evidence="1">Periplasm</location>
    </subcellularLocation>
</comment>
<accession>A0A9X9WF56</accession>